<protein>
    <submittedName>
        <fullName evidence="1">Uncharacterized protein</fullName>
    </submittedName>
</protein>
<reference evidence="1 2" key="1">
    <citation type="submission" date="2016-10" db="EMBL/GenBank/DDBJ databases">
        <title>Paenibacillus species isolates.</title>
        <authorList>
            <person name="Beno S.M."/>
        </authorList>
    </citation>
    <scope>NUCLEOTIDE SEQUENCE [LARGE SCALE GENOMIC DNA]</scope>
    <source>
        <strain evidence="1 2">FSL H7-0604</strain>
    </source>
</reference>
<sequence>MSYIRNILNSLIIFPQSKEAREQLKRLRVRDVLNQSTPDDLREWESNLKILNNSKLIFETTKMLHEKLNDAFLLYLKKHYPGDERLVKLQNIKLY</sequence>
<comment type="caution">
    <text evidence="1">The sequence shown here is derived from an EMBL/GenBank/DDBJ whole genome shotgun (WGS) entry which is preliminary data.</text>
</comment>
<dbReference type="EMBL" id="MKQP01000040">
    <property type="protein sequence ID" value="OMD26719.1"/>
    <property type="molecule type" value="Genomic_DNA"/>
</dbReference>
<dbReference type="Proteomes" id="UP000187465">
    <property type="component" value="Unassembled WGS sequence"/>
</dbReference>
<name>A0A1R0X1N3_9BACL</name>
<evidence type="ECO:0000313" key="1">
    <source>
        <dbReference type="EMBL" id="OMD26719.1"/>
    </source>
</evidence>
<organism evidence="1 2">
    <name type="scientific">Paenibacillus odorifer</name>
    <dbReference type="NCBI Taxonomy" id="189426"/>
    <lineage>
        <taxon>Bacteria</taxon>
        <taxon>Bacillati</taxon>
        <taxon>Bacillota</taxon>
        <taxon>Bacilli</taxon>
        <taxon>Bacillales</taxon>
        <taxon>Paenibacillaceae</taxon>
        <taxon>Paenibacillus</taxon>
    </lineage>
</organism>
<dbReference type="RefSeq" id="WP_076179486.1">
    <property type="nucleotide sequence ID" value="NZ_MKQP01000040.1"/>
</dbReference>
<gene>
    <name evidence="1" type="ORF">BJP51_26365</name>
</gene>
<accession>A0A1R0X1N3</accession>
<dbReference type="AlphaFoldDB" id="A0A1R0X1N3"/>
<proteinExistence type="predicted"/>
<evidence type="ECO:0000313" key="2">
    <source>
        <dbReference type="Proteomes" id="UP000187465"/>
    </source>
</evidence>